<reference evidence="1 2" key="1">
    <citation type="submission" date="2018-02" db="EMBL/GenBank/DDBJ databases">
        <title>Discovery of a pederin family compound in a non-symbiotic bloom-forming cyanobacterium.</title>
        <authorList>
            <person name="Kust A."/>
            <person name="Mares J."/>
            <person name="Jokela J."/>
            <person name="Urajova P."/>
            <person name="Hajek J."/>
            <person name="Saurav K."/>
            <person name="Voracova K."/>
            <person name="Fewer D.P."/>
            <person name="Haapaniemi E."/>
            <person name="Permi P."/>
            <person name="Rehakova K."/>
            <person name="Sivonen K."/>
            <person name="Hrouzek P."/>
        </authorList>
    </citation>
    <scope>NUCLEOTIDE SEQUENCE [LARGE SCALE GENOMIC DNA]</scope>
    <source>
        <strain evidence="1 2">CHARLIE-1</strain>
    </source>
</reference>
<organism evidence="1 2">
    <name type="scientific">Cuspidothrix issatschenkoi CHARLIE-1</name>
    <dbReference type="NCBI Taxonomy" id="2052836"/>
    <lineage>
        <taxon>Bacteria</taxon>
        <taxon>Bacillati</taxon>
        <taxon>Cyanobacteriota</taxon>
        <taxon>Cyanophyceae</taxon>
        <taxon>Nostocales</taxon>
        <taxon>Aphanizomenonaceae</taxon>
        <taxon>Cuspidothrix</taxon>
    </lineage>
</organism>
<dbReference type="EMBL" id="PGEM01000222">
    <property type="protein sequence ID" value="PPJ61487.1"/>
    <property type="molecule type" value="Genomic_DNA"/>
</dbReference>
<proteinExistence type="predicted"/>
<accession>A0A2S6CP59</accession>
<comment type="caution">
    <text evidence="1">The sequence shown here is derived from an EMBL/GenBank/DDBJ whole genome shotgun (WGS) entry which is preliminary data.</text>
</comment>
<evidence type="ECO:0000313" key="2">
    <source>
        <dbReference type="Proteomes" id="UP000239589"/>
    </source>
</evidence>
<sequence>MEGQITMFKKNNNSFDSGIIKIYSIQELEFYLQSSAKTLQEDFGAPWSYASSAHDDRACEAMIFMILQEFGFRFVSEDKEVQKFIKNLTDDVINKKFVNYLTKGSNSNE</sequence>
<name>A0A2S6CP59_9CYAN</name>
<dbReference type="Proteomes" id="UP000239589">
    <property type="component" value="Unassembled WGS sequence"/>
</dbReference>
<protein>
    <submittedName>
        <fullName evidence="1">Uncharacterized protein</fullName>
    </submittedName>
</protein>
<keyword evidence="2" id="KW-1185">Reference proteome</keyword>
<evidence type="ECO:0000313" key="1">
    <source>
        <dbReference type="EMBL" id="PPJ61487.1"/>
    </source>
</evidence>
<dbReference type="AlphaFoldDB" id="A0A2S6CP59"/>
<gene>
    <name evidence="1" type="ORF">CUN59_20660</name>
</gene>